<dbReference type="HOGENOM" id="CLU_155868_0_0_9"/>
<dbReference type="AlphaFoldDB" id="A0A0F7FCF9"/>
<gene>
    <name evidence="1" type="ORF">VK70_19190</name>
</gene>
<evidence type="ECO:0000313" key="2">
    <source>
        <dbReference type="Proteomes" id="UP000034189"/>
    </source>
</evidence>
<dbReference type="EMBL" id="CP011114">
    <property type="protein sequence ID" value="AKG36408.1"/>
    <property type="molecule type" value="Genomic_DNA"/>
</dbReference>
<dbReference type="OrthoDB" id="2619178at2"/>
<protein>
    <submittedName>
        <fullName evidence="1">Uncharacterized protein</fullName>
    </submittedName>
</protein>
<dbReference type="PATRIC" id="fig|1333534.5.peg.4220"/>
<organism evidence="1 2">
    <name type="scientific">Paenibacillus durus ATCC 35681</name>
    <dbReference type="NCBI Taxonomy" id="1333534"/>
    <lineage>
        <taxon>Bacteria</taxon>
        <taxon>Bacillati</taxon>
        <taxon>Bacillota</taxon>
        <taxon>Bacilli</taxon>
        <taxon>Bacillales</taxon>
        <taxon>Paenibacillaceae</taxon>
        <taxon>Paenibacillus</taxon>
    </lineage>
</organism>
<sequence length="107" mass="12654">MDERMEEIMILLDSIATEIIVPLRSKIINEPAFNKLYEIMDELQDLLRNEKKVEKDLVAILFLIYTQLGTQSRYVPEEDKKRFTPYISKMREKMRNIFGKALQNEGA</sequence>
<reference evidence="1 2" key="1">
    <citation type="submission" date="2015-03" db="EMBL/GenBank/DDBJ databases">
        <authorList>
            <person name="Abdul Halim M."/>
        </authorList>
    </citation>
    <scope>NUCLEOTIDE SEQUENCE [LARGE SCALE GENOMIC DNA]</scope>
    <source>
        <strain evidence="1 2">ATCC 35681</strain>
    </source>
</reference>
<evidence type="ECO:0000313" key="1">
    <source>
        <dbReference type="EMBL" id="AKG36408.1"/>
    </source>
</evidence>
<dbReference type="RefSeq" id="WP_025695328.1">
    <property type="nucleotide sequence ID" value="NZ_ASQQ01000283.1"/>
</dbReference>
<accession>A0A0F7FCF9</accession>
<name>A0A0F7FCF9_PAEDU</name>
<dbReference type="Proteomes" id="UP000034189">
    <property type="component" value="Chromosome"/>
</dbReference>
<proteinExistence type="predicted"/>
<reference evidence="1 2" key="2">
    <citation type="journal article" date="2016" name="Genome Announc.">
        <title>Genome Sequence of a Gram-Positive Diazotroph, Paenibacillus durus Type Strain ATCC 35681.</title>
        <authorList>
            <person name="Halim M.A."/>
            <person name="Rahman A.Y."/>
            <person name="Sim K.S."/>
            <person name="Yam H.C."/>
            <person name="Rahim A.A."/>
            <person name="Ghazali A.H."/>
            <person name="Najimudin N."/>
        </authorList>
    </citation>
    <scope>NUCLEOTIDE SEQUENCE [LARGE SCALE GENOMIC DNA]</scope>
    <source>
        <strain evidence="1 2">ATCC 35681</strain>
    </source>
</reference>